<evidence type="ECO:0000313" key="4">
    <source>
        <dbReference type="Proteomes" id="UP001271792"/>
    </source>
</evidence>
<gene>
    <name evidence="3" type="ORF">SK571_40380</name>
</gene>
<name>A0ABU4U522_9PSEU</name>
<evidence type="ECO:0008006" key="5">
    <source>
        <dbReference type="Google" id="ProtNLM"/>
    </source>
</evidence>
<organism evidence="3 4">
    <name type="scientific">Lentzea kristufekii</name>
    <dbReference type="NCBI Taxonomy" id="3095430"/>
    <lineage>
        <taxon>Bacteria</taxon>
        <taxon>Bacillati</taxon>
        <taxon>Actinomycetota</taxon>
        <taxon>Actinomycetes</taxon>
        <taxon>Pseudonocardiales</taxon>
        <taxon>Pseudonocardiaceae</taxon>
        <taxon>Lentzea</taxon>
    </lineage>
</organism>
<dbReference type="RefSeq" id="WP_319989395.1">
    <property type="nucleotide sequence ID" value="NZ_JAXAVV010000031.1"/>
</dbReference>
<comment type="caution">
    <text evidence="3">The sequence shown here is derived from an EMBL/GenBank/DDBJ whole genome shotgun (WGS) entry which is preliminary data.</text>
</comment>
<evidence type="ECO:0000256" key="2">
    <source>
        <dbReference type="SAM" id="SignalP"/>
    </source>
</evidence>
<evidence type="ECO:0000256" key="1">
    <source>
        <dbReference type="SAM" id="MobiDB-lite"/>
    </source>
</evidence>
<feature type="compositionally biased region" description="Basic and acidic residues" evidence="1">
    <location>
        <begin position="40"/>
        <end position="61"/>
    </location>
</feature>
<dbReference type="EMBL" id="JAXAVV010000031">
    <property type="protein sequence ID" value="MDX8055671.1"/>
    <property type="molecule type" value="Genomic_DNA"/>
</dbReference>
<sequence>MKLVVVTIVLALIGVLAPVGHAVTDCATAPRKSSSQSQHDPVKHEPKKEDPPRQTGEKNEALRQVPSRRAALPRPTRSWTRVSPAPSAAGPAALDDTDRVEHLSRLARPAVLQVFRN</sequence>
<keyword evidence="4" id="KW-1185">Reference proteome</keyword>
<feature type="signal peptide" evidence="2">
    <location>
        <begin position="1"/>
        <end position="22"/>
    </location>
</feature>
<evidence type="ECO:0000313" key="3">
    <source>
        <dbReference type="EMBL" id="MDX8055671.1"/>
    </source>
</evidence>
<feature type="region of interest" description="Disordered" evidence="1">
    <location>
        <begin position="27"/>
        <end position="96"/>
    </location>
</feature>
<feature type="chain" id="PRO_5046511592" description="Secreted protein" evidence="2">
    <location>
        <begin position="23"/>
        <end position="117"/>
    </location>
</feature>
<protein>
    <recommendedName>
        <fullName evidence="5">Secreted protein</fullName>
    </recommendedName>
</protein>
<dbReference type="Proteomes" id="UP001271792">
    <property type="component" value="Unassembled WGS sequence"/>
</dbReference>
<keyword evidence="2" id="KW-0732">Signal</keyword>
<proteinExistence type="predicted"/>
<reference evidence="3 4" key="2">
    <citation type="submission" date="2023-11" db="EMBL/GenBank/DDBJ databases">
        <authorList>
            <person name="Lara A.C."/>
            <person name="Chronakova A."/>
        </authorList>
    </citation>
    <scope>NUCLEOTIDE SEQUENCE [LARGE SCALE GENOMIC DNA]</scope>
    <source>
        <strain evidence="3 4">BCCO 10_0798</strain>
    </source>
</reference>
<accession>A0ABU4U522</accession>
<reference evidence="3 4" key="1">
    <citation type="submission" date="2023-11" db="EMBL/GenBank/DDBJ databases">
        <title>Lentzea sokolovensis, sp. nov., Lentzea kristufkii, sp. nov., and Lentzea miocenensis, sp. nov., rare actinobacteria from Sokolov Coal Basin, Miocene lacustrine sediment, Czech Republic.</title>
        <authorList>
            <person name="Lara A."/>
            <person name="Kotroba L."/>
            <person name="Nouioui I."/>
            <person name="Neumann-Schaal M."/>
            <person name="Mast Y."/>
            <person name="Chronakova A."/>
        </authorList>
    </citation>
    <scope>NUCLEOTIDE SEQUENCE [LARGE SCALE GENOMIC DNA]</scope>
    <source>
        <strain evidence="3 4">BCCO 10_0798</strain>
    </source>
</reference>
<feature type="compositionally biased region" description="Low complexity" evidence="1">
    <location>
        <begin position="83"/>
        <end position="93"/>
    </location>
</feature>